<reference evidence="2" key="1">
    <citation type="submission" date="2021-03" db="EMBL/GenBank/DDBJ databases">
        <title>Draft genome sequence of rust myrtle Austropuccinia psidii MF-1, a brazilian biotype.</title>
        <authorList>
            <person name="Quecine M.C."/>
            <person name="Pachon D.M.R."/>
            <person name="Bonatelli M.L."/>
            <person name="Correr F.H."/>
            <person name="Franceschini L.M."/>
            <person name="Leite T.F."/>
            <person name="Margarido G.R.A."/>
            <person name="Almeida C.A."/>
            <person name="Ferrarezi J.A."/>
            <person name="Labate C.A."/>
        </authorList>
    </citation>
    <scope>NUCLEOTIDE SEQUENCE</scope>
    <source>
        <strain evidence="2">MF-1</strain>
    </source>
</reference>
<dbReference type="PANTHER" id="PTHR15503">
    <property type="entry name" value="LDOC1 RELATED"/>
    <property type="match status" value="1"/>
</dbReference>
<comment type="caution">
    <text evidence="2">The sequence shown here is derived from an EMBL/GenBank/DDBJ whole genome shotgun (WGS) entry which is preliminary data.</text>
</comment>
<dbReference type="AlphaFoldDB" id="A0A9Q3B9M2"/>
<dbReference type="InterPro" id="IPR032567">
    <property type="entry name" value="RTL1-rel"/>
</dbReference>
<proteinExistence type="predicted"/>
<dbReference type="InterPro" id="IPR043128">
    <property type="entry name" value="Rev_trsase/Diguanyl_cyclase"/>
</dbReference>
<evidence type="ECO:0000256" key="1">
    <source>
        <dbReference type="SAM" id="MobiDB-lite"/>
    </source>
</evidence>
<gene>
    <name evidence="2" type="ORF">O181_000942</name>
</gene>
<dbReference type="Proteomes" id="UP000765509">
    <property type="component" value="Unassembled WGS sequence"/>
</dbReference>
<evidence type="ECO:0000313" key="3">
    <source>
        <dbReference type="Proteomes" id="UP000765509"/>
    </source>
</evidence>
<dbReference type="PANTHER" id="PTHR15503:SF22">
    <property type="entry name" value="TRANSPOSON TY3-I GAG POLYPROTEIN"/>
    <property type="match status" value="1"/>
</dbReference>
<evidence type="ECO:0000313" key="2">
    <source>
        <dbReference type="EMBL" id="MBW0461227.1"/>
    </source>
</evidence>
<dbReference type="CDD" id="cd01647">
    <property type="entry name" value="RT_LTR"/>
    <property type="match status" value="1"/>
</dbReference>
<dbReference type="InterPro" id="IPR043502">
    <property type="entry name" value="DNA/RNA_pol_sf"/>
</dbReference>
<dbReference type="Gene3D" id="3.10.10.10">
    <property type="entry name" value="HIV Type 1 Reverse Transcriptase, subunit A, domain 1"/>
    <property type="match status" value="1"/>
</dbReference>
<name>A0A9Q3B9M2_9BASI</name>
<organism evidence="2 3">
    <name type="scientific">Austropuccinia psidii MF-1</name>
    <dbReference type="NCBI Taxonomy" id="1389203"/>
    <lineage>
        <taxon>Eukaryota</taxon>
        <taxon>Fungi</taxon>
        <taxon>Dikarya</taxon>
        <taxon>Basidiomycota</taxon>
        <taxon>Pucciniomycotina</taxon>
        <taxon>Pucciniomycetes</taxon>
        <taxon>Pucciniales</taxon>
        <taxon>Sphaerophragmiaceae</taxon>
        <taxon>Austropuccinia</taxon>
    </lineage>
</organism>
<accession>A0A9Q3B9M2</accession>
<dbReference type="EMBL" id="AVOT02000128">
    <property type="protein sequence ID" value="MBW0461227.1"/>
    <property type="molecule type" value="Genomic_DNA"/>
</dbReference>
<protein>
    <recommendedName>
        <fullName evidence="4">Reverse transcriptase domain-containing protein</fullName>
    </recommendedName>
</protein>
<dbReference type="SUPFAM" id="SSF56672">
    <property type="entry name" value="DNA/RNA polymerases"/>
    <property type="match status" value="1"/>
</dbReference>
<keyword evidence="3" id="KW-1185">Reference proteome</keyword>
<feature type="compositionally biased region" description="Acidic residues" evidence="1">
    <location>
        <begin position="18"/>
        <end position="31"/>
    </location>
</feature>
<feature type="region of interest" description="Disordered" evidence="1">
    <location>
        <begin position="1"/>
        <end position="38"/>
    </location>
</feature>
<sequence length="425" mass="47104">MEGEAPSRRGGPGSRLGEDEDEEGEESEETEVVAALAGAPEASEVENLAHYNQHLVSQAEPNFLKMMEQMNQFMGKLTQEVSPRENSKTPAFKVPSMKAPDSSDGTQSHKLRGFIQSFQLIFHNDPANFFLKLHLSLVELANGLNPTFQIFPMNIPPTCSIIGSYLKPSYSICLVIPMKSGKLNKSDFPSFPSSEWDFFNIDSPKGEDLILGYDFLYHFNPIIEWKNGLITYDSSHKASSGINSSTINDLATAVKSVALVGELMRPSLPSSVHIPSIIPSQSLLLARDEVLKEIKDVKAEKLPPHRACDHHIKLEGLLPPVCVIYSLSNQESETLWVYISENVEKGFIRPSSSSTGAPVVFVKKRDGGLCLCFDYRKLNSVTRKNMYPVSPMNQIVTVFNGSTIFSKINLCGAYNLLRIKEGDEL</sequence>
<dbReference type="Gene3D" id="3.30.70.270">
    <property type="match status" value="1"/>
</dbReference>
<evidence type="ECO:0008006" key="4">
    <source>
        <dbReference type="Google" id="ProtNLM"/>
    </source>
</evidence>
<feature type="region of interest" description="Disordered" evidence="1">
    <location>
        <begin position="79"/>
        <end position="106"/>
    </location>
</feature>
<dbReference type="OrthoDB" id="3250101at2759"/>